<keyword evidence="4" id="KW-0804">Transcription</keyword>
<dbReference type="InterPro" id="IPR011598">
    <property type="entry name" value="bHLH_dom"/>
</dbReference>
<proteinExistence type="predicted"/>
<keyword evidence="2" id="KW-0238">DNA-binding</keyword>
<name>A0A1X2GX86_9FUNG</name>
<gene>
    <name evidence="8" type="ORF">DM01DRAFT_1330830</name>
</gene>
<feature type="region of interest" description="Disordered" evidence="6">
    <location>
        <begin position="137"/>
        <end position="179"/>
    </location>
</feature>
<dbReference type="Gene3D" id="4.10.280.10">
    <property type="entry name" value="Helix-loop-helix DNA-binding domain"/>
    <property type="match status" value="1"/>
</dbReference>
<sequence>MINEKKTQNKAARRAEHNAIERARREHLNTKFQQLAHSLPNLNNDRRPSKGTIIERTLEFVKLTIQKEERYKKEIRELSRVNRSLMRQVTSPLGSSLGDADEDDLDGLYDFDQNSMMDDDPLDIMLGESLSPKSSCSSLARQSFTSTPSSTASLSAGDSIGPQDSSSTTTSPCMGYNTLPHPPTMISSWDTPHSAAVQQQMYDYCHFDKARPGMPLHIKFETYSS</sequence>
<dbReference type="GO" id="GO:0003700">
    <property type="term" value="F:DNA-binding transcription factor activity"/>
    <property type="evidence" value="ECO:0007669"/>
    <property type="project" value="TreeGrafter"/>
</dbReference>
<dbReference type="EMBL" id="MCGT01000001">
    <property type="protein sequence ID" value="ORX62703.1"/>
    <property type="molecule type" value="Genomic_DNA"/>
</dbReference>
<feature type="compositionally biased region" description="Low complexity" evidence="6">
    <location>
        <begin position="137"/>
        <end position="155"/>
    </location>
</feature>
<protein>
    <recommendedName>
        <fullName evidence="7">BHLH domain-containing protein</fullName>
    </recommendedName>
</protein>
<dbReference type="GO" id="GO:0046983">
    <property type="term" value="F:protein dimerization activity"/>
    <property type="evidence" value="ECO:0007669"/>
    <property type="project" value="InterPro"/>
</dbReference>
<evidence type="ECO:0000256" key="6">
    <source>
        <dbReference type="SAM" id="MobiDB-lite"/>
    </source>
</evidence>
<accession>A0A1X2GX86</accession>
<dbReference type="PANTHER" id="PTHR10328:SF3">
    <property type="entry name" value="PROTEIN MAX"/>
    <property type="match status" value="1"/>
</dbReference>
<evidence type="ECO:0000256" key="2">
    <source>
        <dbReference type="ARBA" id="ARBA00023125"/>
    </source>
</evidence>
<evidence type="ECO:0000256" key="3">
    <source>
        <dbReference type="ARBA" id="ARBA00023159"/>
    </source>
</evidence>
<dbReference type="PROSITE" id="PS50888">
    <property type="entry name" value="BHLH"/>
    <property type="match status" value="1"/>
</dbReference>
<feature type="domain" description="BHLH" evidence="7">
    <location>
        <begin position="12"/>
        <end position="64"/>
    </location>
</feature>
<organism evidence="8 9">
    <name type="scientific">Hesseltinella vesiculosa</name>
    <dbReference type="NCBI Taxonomy" id="101127"/>
    <lineage>
        <taxon>Eukaryota</taxon>
        <taxon>Fungi</taxon>
        <taxon>Fungi incertae sedis</taxon>
        <taxon>Mucoromycota</taxon>
        <taxon>Mucoromycotina</taxon>
        <taxon>Mucoromycetes</taxon>
        <taxon>Mucorales</taxon>
        <taxon>Cunninghamellaceae</taxon>
        <taxon>Hesseltinella</taxon>
    </lineage>
</organism>
<keyword evidence="1" id="KW-0805">Transcription regulation</keyword>
<dbReference type="InterPro" id="IPR036638">
    <property type="entry name" value="HLH_DNA-bd_sf"/>
</dbReference>
<dbReference type="SUPFAM" id="SSF47459">
    <property type="entry name" value="HLH, helix-loop-helix DNA-binding domain"/>
    <property type="match status" value="1"/>
</dbReference>
<dbReference type="SMART" id="SM00353">
    <property type="entry name" value="HLH"/>
    <property type="match status" value="1"/>
</dbReference>
<evidence type="ECO:0000259" key="7">
    <source>
        <dbReference type="PROSITE" id="PS50888"/>
    </source>
</evidence>
<dbReference type="Proteomes" id="UP000242146">
    <property type="component" value="Unassembled WGS sequence"/>
</dbReference>
<dbReference type="Pfam" id="PF00010">
    <property type="entry name" value="HLH"/>
    <property type="match status" value="1"/>
</dbReference>
<evidence type="ECO:0000256" key="5">
    <source>
        <dbReference type="ARBA" id="ARBA00023242"/>
    </source>
</evidence>
<evidence type="ECO:0000256" key="4">
    <source>
        <dbReference type="ARBA" id="ARBA00023163"/>
    </source>
</evidence>
<keyword evidence="9" id="KW-1185">Reference proteome</keyword>
<dbReference type="PANTHER" id="PTHR10328">
    <property type="entry name" value="PROTEIN MAX MYC-ASSOCIATED FACTOR X"/>
    <property type="match status" value="1"/>
</dbReference>
<feature type="compositionally biased region" description="Polar residues" evidence="6">
    <location>
        <begin position="162"/>
        <end position="172"/>
    </location>
</feature>
<dbReference type="OrthoDB" id="8964853at2759"/>
<evidence type="ECO:0000256" key="1">
    <source>
        <dbReference type="ARBA" id="ARBA00023015"/>
    </source>
</evidence>
<feature type="non-terminal residue" evidence="8">
    <location>
        <position position="1"/>
    </location>
</feature>
<dbReference type="AlphaFoldDB" id="A0A1X2GX86"/>
<dbReference type="STRING" id="101127.A0A1X2GX86"/>
<keyword evidence="5" id="KW-0539">Nucleus</keyword>
<dbReference type="GO" id="GO:0090575">
    <property type="term" value="C:RNA polymerase II transcription regulator complex"/>
    <property type="evidence" value="ECO:0007669"/>
    <property type="project" value="TreeGrafter"/>
</dbReference>
<evidence type="ECO:0000313" key="9">
    <source>
        <dbReference type="Proteomes" id="UP000242146"/>
    </source>
</evidence>
<dbReference type="GO" id="GO:0003677">
    <property type="term" value="F:DNA binding"/>
    <property type="evidence" value="ECO:0007669"/>
    <property type="project" value="UniProtKB-KW"/>
</dbReference>
<reference evidence="8 9" key="1">
    <citation type="submission" date="2016-07" db="EMBL/GenBank/DDBJ databases">
        <title>Pervasive Adenine N6-methylation of Active Genes in Fungi.</title>
        <authorList>
            <consortium name="DOE Joint Genome Institute"/>
            <person name="Mondo S.J."/>
            <person name="Dannebaum R.O."/>
            <person name="Kuo R.C."/>
            <person name="Labutti K."/>
            <person name="Haridas S."/>
            <person name="Kuo A."/>
            <person name="Salamov A."/>
            <person name="Ahrendt S.R."/>
            <person name="Lipzen A."/>
            <person name="Sullivan W."/>
            <person name="Andreopoulos W.B."/>
            <person name="Clum A."/>
            <person name="Lindquist E."/>
            <person name="Daum C."/>
            <person name="Ramamoorthy G.K."/>
            <person name="Gryganskyi A."/>
            <person name="Culley D."/>
            <person name="Magnuson J.K."/>
            <person name="James T.Y."/>
            <person name="O'Malley M.A."/>
            <person name="Stajich J.E."/>
            <person name="Spatafora J.W."/>
            <person name="Visel A."/>
            <person name="Grigoriev I.V."/>
        </authorList>
    </citation>
    <scope>NUCLEOTIDE SEQUENCE [LARGE SCALE GENOMIC DNA]</scope>
    <source>
        <strain evidence="8 9">NRRL 3301</strain>
    </source>
</reference>
<keyword evidence="3" id="KW-0010">Activator</keyword>
<evidence type="ECO:0000313" key="8">
    <source>
        <dbReference type="EMBL" id="ORX62703.1"/>
    </source>
</evidence>
<dbReference type="GO" id="GO:0045944">
    <property type="term" value="P:positive regulation of transcription by RNA polymerase II"/>
    <property type="evidence" value="ECO:0007669"/>
    <property type="project" value="TreeGrafter"/>
</dbReference>
<comment type="caution">
    <text evidence="8">The sequence shown here is derived from an EMBL/GenBank/DDBJ whole genome shotgun (WGS) entry which is preliminary data.</text>
</comment>